<feature type="non-terminal residue" evidence="1">
    <location>
        <position position="70"/>
    </location>
</feature>
<evidence type="ECO:0008006" key="3">
    <source>
        <dbReference type="Google" id="ProtNLM"/>
    </source>
</evidence>
<proteinExistence type="predicted"/>
<dbReference type="EMBL" id="LXQA010143596">
    <property type="protein sequence ID" value="MCI24795.1"/>
    <property type="molecule type" value="Genomic_DNA"/>
</dbReference>
<organism evidence="1 2">
    <name type="scientific">Trifolium medium</name>
    <dbReference type="NCBI Taxonomy" id="97028"/>
    <lineage>
        <taxon>Eukaryota</taxon>
        <taxon>Viridiplantae</taxon>
        <taxon>Streptophyta</taxon>
        <taxon>Embryophyta</taxon>
        <taxon>Tracheophyta</taxon>
        <taxon>Spermatophyta</taxon>
        <taxon>Magnoliopsida</taxon>
        <taxon>eudicotyledons</taxon>
        <taxon>Gunneridae</taxon>
        <taxon>Pentapetalae</taxon>
        <taxon>rosids</taxon>
        <taxon>fabids</taxon>
        <taxon>Fabales</taxon>
        <taxon>Fabaceae</taxon>
        <taxon>Papilionoideae</taxon>
        <taxon>50 kb inversion clade</taxon>
        <taxon>NPAAA clade</taxon>
        <taxon>Hologalegina</taxon>
        <taxon>IRL clade</taxon>
        <taxon>Trifolieae</taxon>
        <taxon>Trifolium</taxon>
    </lineage>
</organism>
<name>A0A392QNE7_9FABA</name>
<sequence length="70" mass="7877">MSGMHDVFHVSQLRKFVPDSSVTVDLDTSIPVLKIVWEGSPNGEATWELESEMLKQYPHLFEGNVTSLSE</sequence>
<dbReference type="Proteomes" id="UP000265520">
    <property type="component" value="Unassembled WGS sequence"/>
</dbReference>
<comment type="caution">
    <text evidence="1">The sequence shown here is derived from an EMBL/GenBank/DDBJ whole genome shotgun (WGS) entry which is preliminary data.</text>
</comment>
<reference evidence="1 2" key="1">
    <citation type="journal article" date="2018" name="Front. Plant Sci.">
        <title>Red Clover (Trifolium pratense) and Zigzag Clover (T. medium) - A Picture of Genomic Similarities and Differences.</title>
        <authorList>
            <person name="Dluhosova J."/>
            <person name="Istvanek J."/>
            <person name="Nedelnik J."/>
            <person name="Repkova J."/>
        </authorList>
    </citation>
    <scope>NUCLEOTIDE SEQUENCE [LARGE SCALE GENOMIC DNA]</scope>
    <source>
        <strain evidence="2">cv. 10/8</strain>
        <tissue evidence="1">Leaf</tissue>
    </source>
</reference>
<dbReference type="AlphaFoldDB" id="A0A392QNE7"/>
<keyword evidence="2" id="KW-1185">Reference proteome</keyword>
<accession>A0A392QNE7</accession>
<protein>
    <recommendedName>
        <fullName evidence="3">Retrotransposon gag protein</fullName>
    </recommendedName>
</protein>
<evidence type="ECO:0000313" key="2">
    <source>
        <dbReference type="Proteomes" id="UP000265520"/>
    </source>
</evidence>
<evidence type="ECO:0000313" key="1">
    <source>
        <dbReference type="EMBL" id="MCI24795.1"/>
    </source>
</evidence>